<dbReference type="Proteomes" id="UP000827889">
    <property type="component" value="Chromosome 10"/>
</dbReference>
<name>A0ABM3GSB1_9MYRT</name>
<reference evidence="5" key="1">
    <citation type="submission" date="2025-08" db="UniProtKB">
        <authorList>
            <consortium name="RefSeq"/>
        </authorList>
    </citation>
    <scope>IDENTIFICATION</scope>
    <source>
        <tissue evidence="5">Leaf</tissue>
    </source>
</reference>
<dbReference type="SMART" id="SM00355">
    <property type="entry name" value="ZnF_C2H2"/>
    <property type="match status" value="1"/>
</dbReference>
<dbReference type="RefSeq" id="XP_048127237.1">
    <property type="nucleotide sequence ID" value="XM_048271280.1"/>
</dbReference>
<dbReference type="PANTHER" id="PTHR36055">
    <property type="entry name" value="C2H2-LIKE ZINC FINGER PROTEIN"/>
    <property type="match status" value="1"/>
</dbReference>
<dbReference type="PANTHER" id="PTHR36055:SF1">
    <property type="entry name" value="C2H2-LIKE ZINC FINGER PROTEIN"/>
    <property type="match status" value="1"/>
</dbReference>
<sequence length="702" mass="78160">MSVAKVKTSNALDGMKVEDGNDSLNTFIRQAIGKEPLLSLPRSGDSPVQWIQLLHALDHQDLPGWPLLSPLKIPMQKCDKCNREFFSSINYRRHIRVHHRLRKLDKDSSKNRDLLGAFWDKLSADEAKEIVSLKNSTMEDVPGATVIKSLASLIRKPGFPVMPQFCIKAGSSLLDIIQARPLRFPLSSQELFAILDDASEKTFLSGPTLLMQRYIFDKEVGKIGLETKNLVAFTCFMLEQKLVEAWLADKDAEALRFQKLLVEEEEAAQRRQAEILERKRQKRLRQKEQKAKDQKNGEKVNLEDSFDITENEASSDVPGNLSSLELDIRITDAPSDPVPSSLEVPQLPDSEEGPDFENEAELGSDYSDFSSSQTVEPQRALGGGHQHLRITSWHVPRKQCPVSGALHEFHGSNSSKLEFKHKHVNQDSRAAYPLSSKKVWSRKLKPEKEDKNLKLRVHEAFSPAGLDKKHELLIGSIAVALRSPCSPEDSDNLVEIENAYRVERQVQKQDIHSLSGRPDTLQCVTNQPRGKLWRPVSRNGVKDSVIENGNRASEVDENAAVKDDCQTLADENLLISARVDGSDHGNEDSSAQVVAGNPGNLEFSSHSARAFLAERWKEAIAADHVKLLLLPESEPPGSPKTQTDSQGSPEFGERSILGNAENRIVNGGNFGSLASGIAKVGNRERLDKSFKKKYIPKQRGGT</sequence>
<keyword evidence="4" id="KW-1185">Reference proteome</keyword>
<evidence type="ECO:0000256" key="1">
    <source>
        <dbReference type="PROSITE-ProRule" id="PRU00042"/>
    </source>
</evidence>
<keyword evidence="1" id="KW-0863">Zinc-finger</keyword>
<keyword evidence="1" id="KW-0479">Metal-binding</keyword>
<feature type="domain" description="C2H2-type" evidence="3">
    <location>
        <begin position="76"/>
        <end position="103"/>
    </location>
</feature>
<dbReference type="PROSITE" id="PS00028">
    <property type="entry name" value="ZINC_FINGER_C2H2_1"/>
    <property type="match status" value="1"/>
</dbReference>
<dbReference type="InterPro" id="IPR013087">
    <property type="entry name" value="Znf_C2H2_type"/>
</dbReference>
<evidence type="ECO:0000313" key="4">
    <source>
        <dbReference type="Proteomes" id="UP000827889"/>
    </source>
</evidence>
<protein>
    <submittedName>
        <fullName evidence="5">Uncharacterized protein LOC115742672 isoform X2</fullName>
    </submittedName>
</protein>
<gene>
    <name evidence="5" type="primary">LOC115742672</name>
</gene>
<feature type="region of interest" description="Disordered" evidence="2">
    <location>
        <begin position="284"/>
        <end position="371"/>
    </location>
</feature>
<evidence type="ECO:0000259" key="3">
    <source>
        <dbReference type="PROSITE" id="PS50157"/>
    </source>
</evidence>
<accession>A0ABM3GSB1</accession>
<dbReference type="GeneID" id="115742672"/>
<organism evidence="4 5">
    <name type="scientific">Rhodamnia argentea</name>
    <dbReference type="NCBI Taxonomy" id="178133"/>
    <lineage>
        <taxon>Eukaryota</taxon>
        <taxon>Viridiplantae</taxon>
        <taxon>Streptophyta</taxon>
        <taxon>Embryophyta</taxon>
        <taxon>Tracheophyta</taxon>
        <taxon>Spermatophyta</taxon>
        <taxon>Magnoliopsida</taxon>
        <taxon>eudicotyledons</taxon>
        <taxon>Gunneridae</taxon>
        <taxon>Pentapetalae</taxon>
        <taxon>rosids</taxon>
        <taxon>malvids</taxon>
        <taxon>Myrtales</taxon>
        <taxon>Myrtaceae</taxon>
        <taxon>Myrtoideae</taxon>
        <taxon>Myrteae</taxon>
        <taxon>Australasian group</taxon>
        <taxon>Rhodamnia</taxon>
    </lineage>
</organism>
<keyword evidence="1" id="KW-0862">Zinc</keyword>
<dbReference type="PROSITE" id="PS50157">
    <property type="entry name" value="ZINC_FINGER_C2H2_2"/>
    <property type="match status" value="1"/>
</dbReference>
<evidence type="ECO:0000256" key="2">
    <source>
        <dbReference type="SAM" id="MobiDB-lite"/>
    </source>
</evidence>
<feature type="compositionally biased region" description="Basic and acidic residues" evidence="2">
    <location>
        <begin position="286"/>
        <end position="302"/>
    </location>
</feature>
<feature type="compositionally biased region" description="Acidic residues" evidence="2">
    <location>
        <begin position="349"/>
        <end position="362"/>
    </location>
</feature>
<evidence type="ECO:0000313" key="5">
    <source>
        <dbReference type="RefSeq" id="XP_048127237.1"/>
    </source>
</evidence>
<proteinExistence type="predicted"/>
<feature type="region of interest" description="Disordered" evidence="2">
    <location>
        <begin position="631"/>
        <end position="656"/>
    </location>
</feature>